<feature type="region of interest" description="Disordered" evidence="1">
    <location>
        <begin position="101"/>
        <end position="172"/>
    </location>
</feature>
<evidence type="ECO:0000256" key="1">
    <source>
        <dbReference type="SAM" id="MobiDB-lite"/>
    </source>
</evidence>
<reference evidence="3" key="1">
    <citation type="submission" date="2023-07" db="EMBL/GenBank/DDBJ databases">
        <title>Whole genome shotgun sequence of Streptomyces achromogenes subsp. rubradiris NBRC 14000.</title>
        <authorList>
            <person name="Komaki H."/>
            <person name="Tamura T."/>
        </authorList>
    </citation>
    <scope>NUCLEOTIDE SEQUENCE [LARGE SCALE GENOMIC DNA]</scope>
    <source>
        <strain evidence="3">NBRC 14000</strain>
    </source>
</reference>
<dbReference type="Proteomes" id="UP000646738">
    <property type="component" value="Unassembled WGS sequence"/>
</dbReference>
<protein>
    <submittedName>
        <fullName evidence="2">Uncharacterized protein</fullName>
    </submittedName>
</protein>
<proteinExistence type="predicted"/>
<dbReference type="EMBL" id="BNEA01000015">
    <property type="protein sequence ID" value="GHI53447.1"/>
    <property type="molecule type" value="Genomic_DNA"/>
</dbReference>
<gene>
    <name evidence="2" type="ORF">Srubr_32930</name>
</gene>
<keyword evidence="3" id="KW-1185">Reference proteome</keyword>
<organism evidence="2 3">
    <name type="scientific">Streptomyces rubradiris</name>
    <name type="common">Streptomyces achromogenes subsp. rubradiris</name>
    <dbReference type="NCBI Taxonomy" id="285531"/>
    <lineage>
        <taxon>Bacteria</taxon>
        <taxon>Bacillati</taxon>
        <taxon>Actinomycetota</taxon>
        <taxon>Actinomycetes</taxon>
        <taxon>Kitasatosporales</taxon>
        <taxon>Streptomycetaceae</taxon>
        <taxon>Streptomyces</taxon>
    </lineage>
</organism>
<sequence length="172" mass="18126">MVYAPKCAPWERGEDPLFATCGDPPQETDPQPVITGRRSGALARAPLTAPTTQGPSHAEPLVGIRRAPLPVVSRKQDGSDAFSYSGEGVLERLLQAQAHLPDGLRFQPAPATPAPGCRSDRQSAQLHLPPGTRPRRTASDGVDPPSDHSGRTGVTSDIDAHGLTGCEALEDN</sequence>
<evidence type="ECO:0000313" key="3">
    <source>
        <dbReference type="Proteomes" id="UP000646738"/>
    </source>
</evidence>
<accession>A0ABQ3RCB8</accession>
<evidence type="ECO:0000313" key="2">
    <source>
        <dbReference type="EMBL" id="GHI53447.1"/>
    </source>
</evidence>
<comment type="caution">
    <text evidence="2">The sequence shown here is derived from an EMBL/GenBank/DDBJ whole genome shotgun (WGS) entry which is preliminary data.</text>
</comment>
<name>A0ABQ3RCB8_STRRR</name>